<comment type="caution">
    <text evidence="6">The sequence shown here is derived from an EMBL/GenBank/DDBJ whole genome shotgun (WGS) entry which is preliminary data.</text>
</comment>
<keyword evidence="7" id="KW-1185">Reference proteome</keyword>
<dbReference type="PANTHER" id="PTHR15157">
    <property type="entry name" value="UV RADIATION RESISTANCE-ASSOCIATED GENE PROTEIN"/>
    <property type="match status" value="1"/>
</dbReference>
<gene>
    <name evidence="6" type="ORF">HGRIS_007390</name>
</gene>
<reference evidence="7" key="1">
    <citation type="submission" date="2024-06" db="EMBL/GenBank/DDBJ databases">
        <title>Multi-omics analyses provide insights into the biosynthesis of the anticancer antibiotic pleurotin in Hohenbuehelia grisea.</title>
        <authorList>
            <person name="Weaver J.A."/>
            <person name="Alberti F."/>
        </authorList>
    </citation>
    <scope>NUCLEOTIDE SEQUENCE [LARGE SCALE GENOMIC DNA]</scope>
    <source>
        <strain evidence="7">T-177</strain>
    </source>
</reference>
<name>A0ABR3J546_9AGAR</name>
<evidence type="ECO:0000256" key="4">
    <source>
        <dbReference type="SAM" id="Coils"/>
    </source>
</evidence>
<feature type="compositionally biased region" description="Low complexity" evidence="5">
    <location>
        <begin position="958"/>
        <end position="1000"/>
    </location>
</feature>
<evidence type="ECO:0000313" key="7">
    <source>
        <dbReference type="Proteomes" id="UP001556367"/>
    </source>
</evidence>
<feature type="compositionally biased region" description="Low complexity" evidence="5">
    <location>
        <begin position="917"/>
        <end position="930"/>
    </location>
</feature>
<keyword evidence="3 4" id="KW-0175">Coiled coil</keyword>
<dbReference type="EMBL" id="JASNQZ010000011">
    <property type="protein sequence ID" value="KAL0950595.1"/>
    <property type="molecule type" value="Genomic_DNA"/>
</dbReference>
<accession>A0ABR3J546</accession>
<feature type="compositionally biased region" description="Low complexity" evidence="5">
    <location>
        <begin position="323"/>
        <end position="335"/>
    </location>
</feature>
<comment type="similarity">
    <text evidence="1">Belongs to the ATG14 family.</text>
</comment>
<evidence type="ECO:0000256" key="3">
    <source>
        <dbReference type="ARBA" id="ARBA00023054"/>
    </source>
</evidence>
<evidence type="ECO:0000256" key="2">
    <source>
        <dbReference type="ARBA" id="ARBA00013807"/>
    </source>
</evidence>
<sequence length="1112" mass="118534">MDSNGTSLEYSEHSTSGDHAVLTATLQPRLRHISAIHVRNLTPFPARDALASALAQPSEQPQFTEHGQLSDDWDVTVSRRRSRKVSVTSNRSLHGLWSEPAPSAVESSHGNALSRIADQRGRQRKVSQGKSMNADMSGPSSSAASTPVRPSSTGASGPTPTIRPRRQRNLSIRSGSSGLGDTSMTATTQASLLVAPSSSLSSMLPDNTQKGLEKVITSRLVETFLSITILSPEGQHAEAPTPSTPKPVSHTPSHAKDKASSLAAKVKQINGTSASPRETSRARFNTPSKEPREPVSARPSPVRGAFNHARSSSTASQSNGRVTSPTATTFPSTSRAPPPISTPQSSTASTSSSSVPDYLTPIHRPSTNPSFLVDAGPAADFPNWIDSSADRLRVELWGRVGDDWAGNISAKGKEKERYPEMKALSDAKWKVLQTWDVHLEDLVPLPTDKISQLPSNTLLVTLTPPGQVFYLPPSQYPPSPPTPSAGYNSDPELEVRVAKQSSGQPPSSTQDVILSPAQLVSRSRRRHRKALESTPNTIEDSVKTAGWQDIFKLVTLQSCIVDTRSSLTEVVHKIDKTLESDLIPILKREAAERRSYVEGLKADYDAVNATSEELRRGIDARRRELQERRELLALARDQLVEDQRTNSEVELQVREEELRLQALRARLPMKRTALLSTLASIFPIELLSPPDLLYTIVDVPLPIPIAHGDPAPPLTLAQQPEVTEDGVATALGYVAQVVQLLAAYLGKGLVYPVTCIGSRSLVRDGISAMVGPRMFPLFSRGVDTYRFEYGVFLLNKDIEMLMTDRDLRALDMRHTLPNLKNLLLTLTDGEEPIHPRIRSLTEPSAPTAGNAGSTEDGEAAEANSSLTLTPKARSARLSLDDDADSQSHDAATPKPVRSSTSAEEAHIDGDADVEGARTPGGSRSGATTPTATPPTPVDALKRAAARPFLSLSPLSSFLRSRYAGSGPGTATASTTSSGSSPSSGASSAATPSPGLPAAAAETKVASGNGVHVEGNGAAPHGAHESTGEDEDDDVDADRRTIRGGVDAQTKDNPLDGDDGNKGVYGPGTKEGVGLGLSLDAPNIEAAKAKAQEDRDARRTRLAPRPPPGVPVL</sequence>
<organism evidence="6 7">
    <name type="scientific">Hohenbuehelia grisea</name>
    <dbReference type="NCBI Taxonomy" id="104357"/>
    <lineage>
        <taxon>Eukaryota</taxon>
        <taxon>Fungi</taxon>
        <taxon>Dikarya</taxon>
        <taxon>Basidiomycota</taxon>
        <taxon>Agaricomycotina</taxon>
        <taxon>Agaricomycetes</taxon>
        <taxon>Agaricomycetidae</taxon>
        <taxon>Agaricales</taxon>
        <taxon>Pleurotineae</taxon>
        <taxon>Pleurotaceae</taxon>
        <taxon>Hohenbuehelia</taxon>
    </lineage>
</organism>
<feature type="compositionally biased region" description="Low complexity" evidence="5">
    <location>
        <begin position="342"/>
        <end position="356"/>
    </location>
</feature>
<evidence type="ECO:0000313" key="6">
    <source>
        <dbReference type="EMBL" id="KAL0950595.1"/>
    </source>
</evidence>
<feature type="compositionally biased region" description="Polar residues" evidence="5">
    <location>
        <begin position="309"/>
        <end position="322"/>
    </location>
</feature>
<evidence type="ECO:0000256" key="5">
    <source>
        <dbReference type="SAM" id="MobiDB-lite"/>
    </source>
</evidence>
<feature type="region of interest" description="Disordered" evidence="5">
    <location>
        <begin position="232"/>
        <end position="362"/>
    </location>
</feature>
<feature type="compositionally biased region" description="Pro residues" evidence="5">
    <location>
        <begin position="1103"/>
        <end position="1112"/>
    </location>
</feature>
<dbReference type="InterPro" id="IPR018791">
    <property type="entry name" value="UV_resistance/autophagy_Atg14"/>
</dbReference>
<feature type="compositionally biased region" description="Polar residues" evidence="5">
    <location>
        <begin position="269"/>
        <end position="288"/>
    </location>
</feature>
<feature type="compositionally biased region" description="Pro residues" evidence="5">
    <location>
        <begin position="474"/>
        <end position="483"/>
    </location>
</feature>
<proteinExistence type="inferred from homology"/>
<feature type="compositionally biased region" description="Polar residues" evidence="5">
    <location>
        <begin position="169"/>
        <end position="183"/>
    </location>
</feature>
<protein>
    <recommendedName>
        <fullName evidence="2">Autophagy-related protein 14</fullName>
    </recommendedName>
</protein>
<feature type="coiled-coil region" evidence="4">
    <location>
        <begin position="622"/>
        <end position="666"/>
    </location>
</feature>
<feature type="compositionally biased region" description="Gly residues" evidence="5">
    <location>
        <begin position="1062"/>
        <end position="1074"/>
    </location>
</feature>
<feature type="region of interest" description="Disordered" evidence="5">
    <location>
        <begin position="470"/>
        <end position="489"/>
    </location>
</feature>
<feature type="compositionally biased region" description="Polar residues" evidence="5">
    <location>
        <begin position="138"/>
        <end position="159"/>
    </location>
</feature>
<dbReference type="Pfam" id="PF10186">
    <property type="entry name" value="ATG14"/>
    <property type="match status" value="1"/>
</dbReference>
<dbReference type="PANTHER" id="PTHR15157:SF5">
    <property type="entry name" value="UV RADIATION RESISTANCE-ASSOCIATED GENE PROTEIN"/>
    <property type="match status" value="1"/>
</dbReference>
<feature type="compositionally biased region" description="Basic and acidic residues" evidence="5">
    <location>
        <begin position="1086"/>
        <end position="1098"/>
    </location>
</feature>
<feature type="region of interest" description="Disordered" evidence="5">
    <location>
        <begin position="79"/>
        <end position="183"/>
    </location>
</feature>
<feature type="region of interest" description="Disordered" evidence="5">
    <location>
        <begin position="836"/>
        <end position="937"/>
    </location>
</feature>
<dbReference type="Proteomes" id="UP001556367">
    <property type="component" value="Unassembled WGS sequence"/>
</dbReference>
<evidence type="ECO:0000256" key="1">
    <source>
        <dbReference type="ARBA" id="ARBA00009574"/>
    </source>
</evidence>
<feature type="region of interest" description="Disordered" evidence="5">
    <location>
        <begin position="958"/>
        <end position="1112"/>
    </location>
</feature>